<dbReference type="InterPro" id="IPR023187">
    <property type="entry name" value="Tscrpt_reg_MarR-type_CS"/>
</dbReference>
<keyword evidence="3" id="KW-0804">Transcription</keyword>
<evidence type="ECO:0000256" key="2">
    <source>
        <dbReference type="ARBA" id="ARBA00023125"/>
    </source>
</evidence>
<dbReference type="PANTHER" id="PTHR33164:SF104">
    <property type="entry name" value="TRANSCRIPTIONAL REGULATORY PROTEIN"/>
    <property type="match status" value="1"/>
</dbReference>
<accession>A0ABT0FS98</accession>
<name>A0ABT0FS98_9ACTN</name>
<dbReference type="PANTHER" id="PTHR33164">
    <property type="entry name" value="TRANSCRIPTIONAL REGULATOR, MARR FAMILY"/>
    <property type="match status" value="1"/>
</dbReference>
<evidence type="ECO:0000313" key="6">
    <source>
        <dbReference type="Proteomes" id="UP001317259"/>
    </source>
</evidence>
<dbReference type="SMART" id="SM00347">
    <property type="entry name" value="HTH_MARR"/>
    <property type="match status" value="1"/>
</dbReference>
<dbReference type="InterPro" id="IPR000835">
    <property type="entry name" value="HTH_MarR-typ"/>
</dbReference>
<reference evidence="5 6" key="1">
    <citation type="submission" date="2022-04" db="EMBL/GenBank/DDBJ databases">
        <title>Genome draft of Actinomadura sp. ATCC 31491.</title>
        <authorList>
            <person name="Shi X."/>
            <person name="Du Y."/>
        </authorList>
    </citation>
    <scope>NUCLEOTIDE SEQUENCE [LARGE SCALE GENOMIC DNA]</scope>
    <source>
        <strain evidence="5 6">ATCC 31491</strain>
    </source>
</reference>
<evidence type="ECO:0000256" key="3">
    <source>
        <dbReference type="ARBA" id="ARBA00023163"/>
    </source>
</evidence>
<evidence type="ECO:0000259" key="4">
    <source>
        <dbReference type="PROSITE" id="PS50995"/>
    </source>
</evidence>
<keyword evidence="2" id="KW-0238">DNA-binding</keyword>
<dbReference type="RefSeq" id="WP_242372056.1">
    <property type="nucleotide sequence ID" value="NZ_JAKRKC020000001.1"/>
</dbReference>
<dbReference type="Pfam" id="PF12802">
    <property type="entry name" value="MarR_2"/>
    <property type="match status" value="1"/>
</dbReference>
<dbReference type="Gene3D" id="1.10.10.10">
    <property type="entry name" value="Winged helix-like DNA-binding domain superfamily/Winged helix DNA-binding domain"/>
    <property type="match status" value="1"/>
</dbReference>
<comment type="caution">
    <text evidence="5">The sequence shown here is derived from an EMBL/GenBank/DDBJ whole genome shotgun (WGS) entry which is preliminary data.</text>
</comment>
<organism evidence="5 6">
    <name type="scientific">Actinomadura luzonensis</name>
    <dbReference type="NCBI Taxonomy" id="2805427"/>
    <lineage>
        <taxon>Bacteria</taxon>
        <taxon>Bacillati</taxon>
        <taxon>Actinomycetota</taxon>
        <taxon>Actinomycetes</taxon>
        <taxon>Streptosporangiales</taxon>
        <taxon>Thermomonosporaceae</taxon>
        <taxon>Actinomadura</taxon>
    </lineage>
</organism>
<proteinExistence type="predicted"/>
<gene>
    <name evidence="5" type="ORF">MF672_015295</name>
</gene>
<dbReference type="PROSITE" id="PS01117">
    <property type="entry name" value="HTH_MARR_1"/>
    <property type="match status" value="1"/>
</dbReference>
<dbReference type="EMBL" id="JAKRKC020000001">
    <property type="protein sequence ID" value="MCK2215144.1"/>
    <property type="molecule type" value="Genomic_DNA"/>
</dbReference>
<protein>
    <submittedName>
        <fullName evidence="5">MarR family transcriptional regulator</fullName>
    </submittedName>
</protein>
<dbReference type="InterPro" id="IPR039422">
    <property type="entry name" value="MarR/SlyA-like"/>
</dbReference>
<sequence length="175" mass="18862">MDDAVDEIIGQWARARPGLDVSPAGVVARVSRASRLLERGVKEFLAEHGLETWEYDMLATLLRAEDARLCMKDLSAAAMVSPGALTNRVDHLVERGLVDRWPAPGNRRMTLVALTAEGRRVADDLLERHAAHEARLLSGLTGGERDALAGLLRKLLLSLGDAPAPACVPDGAAER</sequence>
<keyword evidence="6" id="KW-1185">Reference proteome</keyword>
<dbReference type="PRINTS" id="PR00598">
    <property type="entry name" value="HTHMARR"/>
</dbReference>
<dbReference type="InterPro" id="IPR036390">
    <property type="entry name" value="WH_DNA-bd_sf"/>
</dbReference>
<dbReference type="InterPro" id="IPR036388">
    <property type="entry name" value="WH-like_DNA-bd_sf"/>
</dbReference>
<evidence type="ECO:0000313" key="5">
    <source>
        <dbReference type="EMBL" id="MCK2215144.1"/>
    </source>
</evidence>
<dbReference type="Proteomes" id="UP001317259">
    <property type="component" value="Unassembled WGS sequence"/>
</dbReference>
<dbReference type="SUPFAM" id="SSF46785">
    <property type="entry name" value="Winged helix' DNA-binding domain"/>
    <property type="match status" value="1"/>
</dbReference>
<feature type="domain" description="HTH marR-type" evidence="4">
    <location>
        <begin position="23"/>
        <end position="157"/>
    </location>
</feature>
<evidence type="ECO:0000256" key="1">
    <source>
        <dbReference type="ARBA" id="ARBA00023015"/>
    </source>
</evidence>
<dbReference type="PROSITE" id="PS50995">
    <property type="entry name" value="HTH_MARR_2"/>
    <property type="match status" value="1"/>
</dbReference>
<keyword evidence="1" id="KW-0805">Transcription regulation</keyword>